<keyword evidence="4 5" id="KW-0472">Membrane</keyword>
<name>R7Y698_9ACTN</name>
<protein>
    <recommendedName>
        <fullName evidence="6">Methylamine utilisation protein MauE domain-containing protein</fullName>
    </recommendedName>
</protein>
<feature type="transmembrane region" description="Helical" evidence="5">
    <location>
        <begin position="117"/>
        <end position="135"/>
    </location>
</feature>
<feature type="domain" description="Methylamine utilisation protein MauE" evidence="6">
    <location>
        <begin position="16"/>
        <end position="92"/>
    </location>
</feature>
<evidence type="ECO:0000256" key="1">
    <source>
        <dbReference type="ARBA" id="ARBA00004141"/>
    </source>
</evidence>
<dbReference type="PATRIC" id="fig|1316928.3.peg.3321"/>
<dbReference type="PANTHER" id="PTHR36974:SF1">
    <property type="entry name" value="DOXX FAMILY MEMBRANE PROTEIN"/>
    <property type="match status" value="1"/>
</dbReference>
<evidence type="ECO:0000313" key="7">
    <source>
        <dbReference type="EMBL" id="EON31588.1"/>
    </source>
</evidence>
<dbReference type="OrthoDB" id="9788974at2"/>
<proteinExistence type="predicted"/>
<evidence type="ECO:0000313" key="8">
    <source>
        <dbReference type="Proteomes" id="UP000013569"/>
    </source>
</evidence>
<dbReference type="RefSeq" id="WP_010843692.1">
    <property type="nucleotide sequence ID" value="NZ_AQPW01000022.1"/>
</dbReference>
<evidence type="ECO:0000256" key="4">
    <source>
        <dbReference type="ARBA" id="ARBA00023136"/>
    </source>
</evidence>
<feature type="transmembrane region" description="Helical" evidence="5">
    <location>
        <begin position="80"/>
        <end position="97"/>
    </location>
</feature>
<evidence type="ECO:0000256" key="5">
    <source>
        <dbReference type="SAM" id="Phobius"/>
    </source>
</evidence>
<dbReference type="GO" id="GO:0016020">
    <property type="term" value="C:membrane"/>
    <property type="evidence" value="ECO:0007669"/>
    <property type="project" value="UniProtKB-SubCell"/>
</dbReference>
<dbReference type="Pfam" id="PF07291">
    <property type="entry name" value="MauE"/>
    <property type="match status" value="1"/>
</dbReference>
<feature type="transmembrane region" description="Helical" evidence="5">
    <location>
        <begin position="16"/>
        <end position="35"/>
    </location>
</feature>
<comment type="caution">
    <text evidence="7">The sequence shown here is derived from an EMBL/GenBank/DDBJ whole genome shotgun (WGS) entry which is preliminary data.</text>
</comment>
<dbReference type="InterPro" id="IPR009908">
    <property type="entry name" value="Methylamine_util_MauE"/>
</dbReference>
<dbReference type="GO" id="GO:0030416">
    <property type="term" value="P:methylamine metabolic process"/>
    <property type="evidence" value="ECO:0007669"/>
    <property type="project" value="InterPro"/>
</dbReference>
<evidence type="ECO:0000259" key="6">
    <source>
        <dbReference type="Pfam" id="PF07291"/>
    </source>
</evidence>
<keyword evidence="2 5" id="KW-0812">Transmembrane</keyword>
<keyword evidence="3 5" id="KW-1133">Transmembrane helix</keyword>
<dbReference type="Proteomes" id="UP000013569">
    <property type="component" value="Unassembled WGS sequence"/>
</dbReference>
<accession>R7Y698</accession>
<dbReference type="PANTHER" id="PTHR36974">
    <property type="entry name" value="MEMBRANE PROTEIN-RELATED"/>
    <property type="match status" value="1"/>
</dbReference>
<evidence type="ECO:0000256" key="2">
    <source>
        <dbReference type="ARBA" id="ARBA00022692"/>
    </source>
</evidence>
<sequence length="139" mass="15161">MSIVTPTTTRQPLGRAIARIALGAVLAIAGVGHLTVQREEFQAQVPDWVPFSKDFVVLASGGVEIALGAALIALPRHRKVVSWIVAAFFVVIFPGNINQYVEHIDAFGLDTDEKRLTRLFFQPVLVLWAIAAGTGERRD</sequence>
<feature type="transmembrane region" description="Helical" evidence="5">
    <location>
        <begin position="55"/>
        <end position="73"/>
    </location>
</feature>
<evidence type="ECO:0000256" key="3">
    <source>
        <dbReference type="ARBA" id="ARBA00022989"/>
    </source>
</evidence>
<dbReference type="AlphaFoldDB" id="R7Y698"/>
<reference evidence="7 8" key="1">
    <citation type="journal article" date="2013" name="Genome Announc.">
        <title>Draft Genome Sequence of a Benzothiophene-Desulfurizing Bacterium, Gordona terrae Strain C-6.</title>
        <authorList>
            <person name="Wang W."/>
            <person name="Ma T."/>
            <person name="Ren Y."/>
            <person name="Li G."/>
        </authorList>
    </citation>
    <scope>NUCLEOTIDE SEQUENCE [LARGE SCALE GENOMIC DNA]</scope>
    <source>
        <strain evidence="7 8">C-6</strain>
    </source>
</reference>
<comment type="subcellular location">
    <subcellularLocation>
        <location evidence="1">Membrane</location>
        <topology evidence="1">Multi-pass membrane protein</topology>
    </subcellularLocation>
</comment>
<gene>
    <name evidence="7" type="ORF">GTC6_16450</name>
</gene>
<organism evidence="7 8">
    <name type="scientific">Gordonia terrae C-6</name>
    <dbReference type="NCBI Taxonomy" id="1316928"/>
    <lineage>
        <taxon>Bacteria</taxon>
        <taxon>Bacillati</taxon>
        <taxon>Actinomycetota</taxon>
        <taxon>Actinomycetes</taxon>
        <taxon>Mycobacteriales</taxon>
        <taxon>Gordoniaceae</taxon>
        <taxon>Gordonia</taxon>
    </lineage>
</organism>
<dbReference type="EMBL" id="AQPW01000022">
    <property type="protein sequence ID" value="EON31588.1"/>
    <property type="molecule type" value="Genomic_DNA"/>
</dbReference>